<comment type="caution">
    <text evidence="2">The sequence shown here is derived from an EMBL/GenBank/DDBJ whole genome shotgun (WGS) entry which is preliminary data.</text>
</comment>
<name>A0A5C4V1I4_9ACTN</name>
<accession>A0A5C4V1I4</accession>
<feature type="region of interest" description="Disordered" evidence="1">
    <location>
        <begin position="103"/>
        <end position="137"/>
    </location>
</feature>
<gene>
    <name evidence="2" type="ORF">FH608_048660</name>
</gene>
<evidence type="ECO:0000313" key="3">
    <source>
        <dbReference type="Proteomes" id="UP000312512"/>
    </source>
</evidence>
<protein>
    <submittedName>
        <fullName evidence="2">Uncharacterized protein</fullName>
    </submittedName>
</protein>
<dbReference type="AlphaFoldDB" id="A0A5C4V1I4"/>
<feature type="compositionally biased region" description="Low complexity" evidence="1">
    <location>
        <begin position="114"/>
        <end position="124"/>
    </location>
</feature>
<dbReference type="OrthoDB" id="4293077at2"/>
<dbReference type="Proteomes" id="UP000312512">
    <property type="component" value="Unassembled WGS sequence"/>
</dbReference>
<dbReference type="RefSeq" id="WP_139638024.1">
    <property type="nucleotide sequence ID" value="NZ_VDLX02000034.1"/>
</dbReference>
<evidence type="ECO:0000256" key="1">
    <source>
        <dbReference type="SAM" id="MobiDB-lite"/>
    </source>
</evidence>
<organism evidence="2 3">
    <name type="scientific">Nonomuraea phyllanthi</name>
    <dbReference type="NCBI Taxonomy" id="2219224"/>
    <lineage>
        <taxon>Bacteria</taxon>
        <taxon>Bacillati</taxon>
        <taxon>Actinomycetota</taxon>
        <taxon>Actinomycetes</taxon>
        <taxon>Streptosporangiales</taxon>
        <taxon>Streptosporangiaceae</taxon>
        <taxon>Nonomuraea</taxon>
    </lineage>
</organism>
<sequence>MKWQTAWKELPAAAAELERPDDFEISPDQAATLKQLGAWRNYLMHKDPDVRDWLHAAIVAQEHIAPDAGEEAIVNLLNADLARWAVTTFEQFVPVGRGAHRHFGSVHRRRPARRATPASPPSRSFEMVCCSQSSGLR</sequence>
<keyword evidence="3" id="KW-1185">Reference proteome</keyword>
<proteinExistence type="predicted"/>
<feature type="compositionally biased region" description="Basic residues" evidence="1">
    <location>
        <begin position="103"/>
        <end position="113"/>
    </location>
</feature>
<reference evidence="2 3" key="1">
    <citation type="submission" date="2019-10" db="EMBL/GenBank/DDBJ databases">
        <title>Nonomuraea sp. nov., isolated from Phyllanthus amarus.</title>
        <authorList>
            <person name="Klykleung N."/>
            <person name="Tanasupawat S."/>
        </authorList>
    </citation>
    <scope>NUCLEOTIDE SEQUENCE [LARGE SCALE GENOMIC DNA]</scope>
    <source>
        <strain evidence="2 3">PA1-10</strain>
    </source>
</reference>
<dbReference type="EMBL" id="VDLX02000034">
    <property type="protein sequence ID" value="KAB8183916.1"/>
    <property type="molecule type" value="Genomic_DNA"/>
</dbReference>
<evidence type="ECO:0000313" key="2">
    <source>
        <dbReference type="EMBL" id="KAB8183916.1"/>
    </source>
</evidence>